<gene>
    <name evidence="1" type="ORF">ABDJ40_21280</name>
</gene>
<dbReference type="Proteomes" id="UP001462640">
    <property type="component" value="Unassembled WGS sequence"/>
</dbReference>
<evidence type="ECO:0000313" key="2">
    <source>
        <dbReference type="Proteomes" id="UP001462640"/>
    </source>
</evidence>
<keyword evidence="2" id="KW-1185">Reference proteome</keyword>
<dbReference type="RefSeq" id="WP_347612681.1">
    <property type="nucleotide sequence ID" value="NZ_JBDPZC010000013.1"/>
</dbReference>
<dbReference type="PANTHER" id="PTHR14097:SF7">
    <property type="entry name" value="OXIDOREDUCTASE HTATIP2"/>
    <property type="match status" value="1"/>
</dbReference>
<organism evidence="1 2">
    <name type="scientific">Roseateles flavus</name>
    <dbReference type="NCBI Taxonomy" id="3149041"/>
    <lineage>
        <taxon>Bacteria</taxon>
        <taxon>Pseudomonadati</taxon>
        <taxon>Pseudomonadota</taxon>
        <taxon>Betaproteobacteria</taxon>
        <taxon>Burkholderiales</taxon>
        <taxon>Sphaerotilaceae</taxon>
        <taxon>Roseateles</taxon>
    </lineage>
</organism>
<comment type="caution">
    <text evidence="1">The sequence shown here is derived from an EMBL/GenBank/DDBJ whole genome shotgun (WGS) entry which is preliminary data.</text>
</comment>
<accession>A0ABV0GJX0</accession>
<dbReference type="Gene3D" id="3.40.50.720">
    <property type="entry name" value="NAD(P)-binding Rossmann-like Domain"/>
    <property type="match status" value="1"/>
</dbReference>
<name>A0ABV0GJX0_9BURK</name>
<dbReference type="EMBL" id="JBDPZC010000013">
    <property type="protein sequence ID" value="MEO3715310.1"/>
    <property type="molecule type" value="Genomic_DNA"/>
</dbReference>
<protein>
    <submittedName>
        <fullName evidence="1">NAD-dependent dehydratase</fullName>
    </submittedName>
</protein>
<proteinExistence type="predicted"/>
<sequence>MSTLLLLGSTGLVGQQLLALALADPAVRQVVAPTRRPLPAQERLLNPQVDFDQLPADAPWWRADAVLCALGTTLRLAGSPEAFRRVDHDYVLAACRLARRAGTPRCGFVSSLGADAHSRGLYLRVKGETERDLQALGFESLSCIRPSLLDGGPRPDKRTGEALALALSRGLMPLLPRRWRPVRTARVAQALYAAVREGRPGLHLIPSEALQP</sequence>
<evidence type="ECO:0000313" key="1">
    <source>
        <dbReference type="EMBL" id="MEO3715310.1"/>
    </source>
</evidence>
<dbReference type="SUPFAM" id="SSF51735">
    <property type="entry name" value="NAD(P)-binding Rossmann-fold domains"/>
    <property type="match status" value="1"/>
</dbReference>
<reference evidence="1 2" key="1">
    <citation type="submission" date="2024-05" db="EMBL/GenBank/DDBJ databases">
        <title>Roseateles sp. 2.12 16S ribosomal RNA gene Genome sequencing and assembly.</title>
        <authorList>
            <person name="Woo H."/>
        </authorList>
    </citation>
    <scope>NUCLEOTIDE SEQUENCE [LARGE SCALE GENOMIC DNA]</scope>
    <source>
        <strain evidence="1 2">2.12</strain>
    </source>
</reference>
<dbReference type="PANTHER" id="PTHR14097">
    <property type="entry name" value="OXIDOREDUCTASE HTATIP2"/>
    <property type="match status" value="1"/>
</dbReference>
<dbReference type="InterPro" id="IPR036291">
    <property type="entry name" value="NAD(P)-bd_dom_sf"/>
</dbReference>